<sequence length="484" mass="55704">MRANLAIMAGDARPNSGAYKVEKYCVHCSKTVKSSVQCKHCVALFHPACLRQAAAAKNPSCVHEIDESVDLTSKDADPEILLLRVLVSELQSKNRVLEENAVLLREKIAFLENIVPTTKINNMSSNPASSGNLASSGLVTWFYGRGRELLNCLTRRLAAILVKCHPYQDLPHGSANRKYLRLYYQNTRGLRTKTEEFYLNVLLEDYDVIAVTESWLNDEIFDGELVDDRYAVLRNDRATSTWGGDFKIPVPNSNSSEKAQALLDFSTFYNLQQFNEILNIRRNSKLDLVLADFNINVQREQRPLVPEDPYHLSLLINCPFDNSIVQDRIQSCFTYEYSKANFLLLYEMIRNIDWSSLHDISDVDTCLDSFYEQLYHCIDQCVPKKEINLSNKPRTFPVWFSHDLIKKVYRKNHLHTLIKGGKACGDQMIEYGEIRSRIKHQTKFEYSQHKSNIERNLNEDPQCFWNFFKSKQASGIPKVMQFNG</sequence>
<dbReference type="Proteomes" id="UP001152888">
    <property type="component" value="Unassembled WGS sequence"/>
</dbReference>
<name>A0A9P0JXM4_ACAOB</name>
<protein>
    <submittedName>
        <fullName evidence="2">Uncharacterized protein</fullName>
    </submittedName>
</protein>
<keyword evidence="1" id="KW-0175">Coiled coil</keyword>
<gene>
    <name evidence="2" type="ORF">ACAOBT_LOCUS3141</name>
</gene>
<feature type="coiled-coil region" evidence="1">
    <location>
        <begin position="87"/>
        <end position="114"/>
    </location>
</feature>
<dbReference type="AlphaFoldDB" id="A0A9P0JXM4"/>
<comment type="caution">
    <text evidence="2">The sequence shown here is derived from an EMBL/GenBank/DDBJ whole genome shotgun (WGS) entry which is preliminary data.</text>
</comment>
<dbReference type="EMBL" id="CAKOFQ010006681">
    <property type="protein sequence ID" value="CAH1959366.1"/>
    <property type="molecule type" value="Genomic_DNA"/>
</dbReference>
<dbReference type="OrthoDB" id="7701049at2759"/>
<evidence type="ECO:0000313" key="2">
    <source>
        <dbReference type="EMBL" id="CAH1959366.1"/>
    </source>
</evidence>
<evidence type="ECO:0000256" key="1">
    <source>
        <dbReference type="SAM" id="Coils"/>
    </source>
</evidence>
<organism evidence="2 3">
    <name type="scientific">Acanthoscelides obtectus</name>
    <name type="common">Bean weevil</name>
    <name type="synonym">Bruchus obtectus</name>
    <dbReference type="NCBI Taxonomy" id="200917"/>
    <lineage>
        <taxon>Eukaryota</taxon>
        <taxon>Metazoa</taxon>
        <taxon>Ecdysozoa</taxon>
        <taxon>Arthropoda</taxon>
        <taxon>Hexapoda</taxon>
        <taxon>Insecta</taxon>
        <taxon>Pterygota</taxon>
        <taxon>Neoptera</taxon>
        <taxon>Endopterygota</taxon>
        <taxon>Coleoptera</taxon>
        <taxon>Polyphaga</taxon>
        <taxon>Cucujiformia</taxon>
        <taxon>Chrysomeloidea</taxon>
        <taxon>Chrysomelidae</taxon>
        <taxon>Bruchinae</taxon>
        <taxon>Bruchini</taxon>
        <taxon>Acanthoscelides</taxon>
    </lineage>
</organism>
<proteinExistence type="predicted"/>
<reference evidence="2" key="1">
    <citation type="submission" date="2022-03" db="EMBL/GenBank/DDBJ databases">
        <authorList>
            <person name="Sayadi A."/>
        </authorList>
    </citation>
    <scope>NUCLEOTIDE SEQUENCE</scope>
</reference>
<accession>A0A9P0JXM4</accession>
<keyword evidence="3" id="KW-1185">Reference proteome</keyword>
<evidence type="ECO:0000313" key="3">
    <source>
        <dbReference type="Proteomes" id="UP001152888"/>
    </source>
</evidence>